<dbReference type="Proteomes" id="UP000070344">
    <property type="component" value="Unassembled WGS sequence"/>
</dbReference>
<dbReference type="AlphaFoldDB" id="A0A133UZ39"/>
<dbReference type="EMBL" id="LHXV01000088">
    <property type="protein sequence ID" value="KXA99449.1"/>
    <property type="molecule type" value="Genomic_DNA"/>
</dbReference>
<keyword evidence="2" id="KW-1185">Reference proteome</keyword>
<gene>
    <name evidence="1" type="ORF">AKJ41_05435</name>
</gene>
<evidence type="ECO:0000313" key="1">
    <source>
        <dbReference type="EMBL" id="KXA99449.1"/>
    </source>
</evidence>
<name>A0A133UZ39_9EURY</name>
<organism evidence="1 2">
    <name type="scientific">candidate division MSBL1 archaeon SCGC-AAA259O05</name>
    <dbReference type="NCBI Taxonomy" id="1698271"/>
    <lineage>
        <taxon>Archaea</taxon>
        <taxon>Methanobacteriati</taxon>
        <taxon>Methanobacteriota</taxon>
        <taxon>candidate division MSBL1</taxon>
    </lineage>
</organism>
<comment type="caution">
    <text evidence="1">The sequence shown here is derived from an EMBL/GenBank/DDBJ whole genome shotgun (WGS) entry which is preliminary data.</text>
</comment>
<proteinExistence type="predicted"/>
<sequence length="207" mass="22581">MEEFLTFLSLLALSIVVSTSTGMAPLLVLGGVSFAWLVVGNWLVHGISPFELPLKEAFANFRNRIQGLTASERTGREIAQGIADRIAENCGVPPPSVEMEDFKTSLTGRRGKFQPPDKIAIDGLFLGFVALSEEKIWETLLAGTVAREFQKYLSFLGGAKAPVTAGMEEAELEETGWSEEKLREVEEELASSLEKVERRGSALEFGG</sequence>
<evidence type="ECO:0000313" key="2">
    <source>
        <dbReference type="Proteomes" id="UP000070344"/>
    </source>
</evidence>
<protein>
    <submittedName>
        <fullName evidence="1">Uncharacterized protein</fullName>
    </submittedName>
</protein>
<accession>A0A133UZ39</accession>
<reference evidence="1 2" key="1">
    <citation type="journal article" date="2016" name="Sci. Rep.">
        <title>Metabolic traits of an uncultured archaeal lineage -MSBL1- from brine pools of the Red Sea.</title>
        <authorList>
            <person name="Mwirichia R."/>
            <person name="Alam I."/>
            <person name="Rashid M."/>
            <person name="Vinu M."/>
            <person name="Ba-Alawi W."/>
            <person name="Anthony Kamau A."/>
            <person name="Kamanda Ngugi D."/>
            <person name="Goker M."/>
            <person name="Klenk H.P."/>
            <person name="Bajic V."/>
            <person name="Stingl U."/>
        </authorList>
    </citation>
    <scope>NUCLEOTIDE SEQUENCE [LARGE SCALE GENOMIC DNA]</scope>
    <source>
        <strain evidence="1">SCGC-AAA259O05</strain>
    </source>
</reference>